<proteinExistence type="predicted"/>
<keyword evidence="3" id="KW-1185">Reference proteome</keyword>
<sequence length="256" mass="27820">MIGAPTAAFEPPVVCSVVGVEPLALAKELGVQAIVERITQTIVCNGRVTRPGGDGGGNTGERGLERSLDVTVTTFENLHERRRRPLSCPSSPAQQRKQKQQHHGHPLSPPRLPRSPTRSQSSVTDGSNKPKRPNEDVERLRRVVRDAMSSTQPSPSSLLSPNGGFSSEGREHGGTHHPQWSQKHEACLSEMRRKLRETCSPLLRAKDPAVLVAALLRRQGAVIRQLDDAVLSLEDTAEALNALVSVSSRLRMAGVR</sequence>
<gene>
    <name evidence="2" type="ORF">Esi_0864_0001</name>
</gene>
<accession>D7G830</accession>
<evidence type="ECO:0000313" key="2">
    <source>
        <dbReference type="EMBL" id="CBJ34013.1"/>
    </source>
</evidence>
<feature type="compositionally biased region" description="Basic residues" evidence="1">
    <location>
        <begin position="96"/>
        <end position="105"/>
    </location>
</feature>
<dbReference type="AlphaFoldDB" id="D7G830"/>
<dbReference type="Proteomes" id="UP000002630">
    <property type="component" value="Unassembled WGS sequence"/>
</dbReference>
<evidence type="ECO:0000256" key="1">
    <source>
        <dbReference type="SAM" id="MobiDB-lite"/>
    </source>
</evidence>
<protein>
    <submittedName>
        <fullName evidence="2">Uncharacterized protein</fullName>
    </submittedName>
</protein>
<organism evidence="2 3">
    <name type="scientific">Ectocarpus siliculosus</name>
    <name type="common">Brown alga</name>
    <name type="synonym">Conferva siliculosa</name>
    <dbReference type="NCBI Taxonomy" id="2880"/>
    <lineage>
        <taxon>Eukaryota</taxon>
        <taxon>Sar</taxon>
        <taxon>Stramenopiles</taxon>
        <taxon>Ochrophyta</taxon>
        <taxon>PX clade</taxon>
        <taxon>Phaeophyceae</taxon>
        <taxon>Ectocarpales</taxon>
        <taxon>Ectocarpaceae</taxon>
        <taxon>Ectocarpus</taxon>
    </lineage>
</organism>
<name>D7G830_ECTSI</name>
<feature type="compositionally biased region" description="Low complexity" evidence="1">
    <location>
        <begin position="149"/>
        <end position="167"/>
    </location>
</feature>
<dbReference type="EMBL" id="FN649760">
    <property type="protein sequence ID" value="CBJ34013.1"/>
    <property type="molecule type" value="Genomic_DNA"/>
</dbReference>
<feature type="compositionally biased region" description="Low complexity" evidence="1">
    <location>
        <begin position="86"/>
        <end position="95"/>
    </location>
</feature>
<feature type="compositionally biased region" description="Basic and acidic residues" evidence="1">
    <location>
        <begin position="132"/>
        <end position="145"/>
    </location>
</feature>
<dbReference type="InParanoid" id="D7G830"/>
<feature type="region of interest" description="Disordered" evidence="1">
    <location>
        <begin position="46"/>
        <end position="183"/>
    </location>
</feature>
<reference evidence="2 3" key="1">
    <citation type="journal article" date="2010" name="Nature">
        <title>The Ectocarpus genome and the independent evolution of multicellularity in brown algae.</title>
        <authorList>
            <person name="Cock J.M."/>
            <person name="Sterck L."/>
            <person name="Rouze P."/>
            <person name="Scornet D."/>
            <person name="Allen A.E."/>
            <person name="Amoutzias G."/>
            <person name="Anthouard V."/>
            <person name="Artiguenave F."/>
            <person name="Aury J.M."/>
            <person name="Badger J.H."/>
            <person name="Beszteri B."/>
            <person name="Billiau K."/>
            <person name="Bonnet E."/>
            <person name="Bothwell J.H."/>
            <person name="Bowler C."/>
            <person name="Boyen C."/>
            <person name="Brownlee C."/>
            <person name="Carrano C.J."/>
            <person name="Charrier B."/>
            <person name="Cho G.Y."/>
            <person name="Coelho S.M."/>
            <person name="Collen J."/>
            <person name="Corre E."/>
            <person name="Da Silva C."/>
            <person name="Delage L."/>
            <person name="Delaroque N."/>
            <person name="Dittami S.M."/>
            <person name="Doulbeau S."/>
            <person name="Elias M."/>
            <person name="Farnham G."/>
            <person name="Gachon C.M."/>
            <person name="Gschloessl B."/>
            <person name="Heesch S."/>
            <person name="Jabbari K."/>
            <person name="Jubin C."/>
            <person name="Kawai H."/>
            <person name="Kimura K."/>
            <person name="Kloareg B."/>
            <person name="Kupper F.C."/>
            <person name="Lang D."/>
            <person name="Le Bail A."/>
            <person name="Leblanc C."/>
            <person name="Lerouge P."/>
            <person name="Lohr M."/>
            <person name="Lopez P.J."/>
            <person name="Martens C."/>
            <person name="Maumus F."/>
            <person name="Michel G."/>
            <person name="Miranda-Saavedra D."/>
            <person name="Morales J."/>
            <person name="Moreau H."/>
            <person name="Motomura T."/>
            <person name="Nagasato C."/>
            <person name="Napoli C.A."/>
            <person name="Nelson D.R."/>
            <person name="Nyvall-Collen P."/>
            <person name="Peters A.F."/>
            <person name="Pommier C."/>
            <person name="Potin P."/>
            <person name="Poulain J."/>
            <person name="Quesneville H."/>
            <person name="Read B."/>
            <person name="Rensing S.A."/>
            <person name="Ritter A."/>
            <person name="Rousvoal S."/>
            <person name="Samanta M."/>
            <person name="Samson G."/>
            <person name="Schroeder D.C."/>
            <person name="Segurens B."/>
            <person name="Strittmatter M."/>
            <person name="Tonon T."/>
            <person name="Tregear J.W."/>
            <person name="Valentin K."/>
            <person name="von Dassow P."/>
            <person name="Yamagishi T."/>
            <person name="Van de Peer Y."/>
            <person name="Wincker P."/>
        </authorList>
    </citation>
    <scope>NUCLEOTIDE SEQUENCE [LARGE SCALE GENOMIC DNA]</scope>
    <source>
        <strain evidence="3">Ec32 / CCAP1310/4</strain>
    </source>
</reference>
<evidence type="ECO:0000313" key="3">
    <source>
        <dbReference type="Proteomes" id="UP000002630"/>
    </source>
</evidence>